<evidence type="ECO:0000256" key="3">
    <source>
        <dbReference type="ARBA" id="ARBA00022679"/>
    </source>
</evidence>
<evidence type="ECO:0000259" key="5">
    <source>
        <dbReference type="Pfam" id="PF01555"/>
    </source>
</evidence>
<dbReference type="EC" id="2.1.1.-" evidence="4"/>
<dbReference type="GO" id="GO:0003677">
    <property type="term" value="F:DNA binding"/>
    <property type="evidence" value="ECO:0007669"/>
    <property type="project" value="InterPro"/>
</dbReference>
<dbReference type="GO" id="GO:0008170">
    <property type="term" value="F:N-methyltransferase activity"/>
    <property type="evidence" value="ECO:0007669"/>
    <property type="project" value="InterPro"/>
</dbReference>
<evidence type="ECO:0000256" key="1">
    <source>
        <dbReference type="ARBA" id="ARBA00006594"/>
    </source>
</evidence>
<dbReference type="OrthoDB" id="9800801at2"/>
<dbReference type="eggNOG" id="COG2189">
    <property type="taxonomic scope" value="Bacteria"/>
</dbReference>
<dbReference type="Pfam" id="PF01555">
    <property type="entry name" value="N6_N4_Mtase"/>
    <property type="match status" value="1"/>
</dbReference>
<accession>K9YZK6</accession>
<dbReference type="InterPro" id="IPR029063">
    <property type="entry name" value="SAM-dependent_MTases_sf"/>
</dbReference>
<dbReference type="REBASE" id="58315">
    <property type="entry name" value="M.Dsa8305ORF3209P"/>
</dbReference>
<dbReference type="PANTHER" id="PTHR13370:SF3">
    <property type="entry name" value="TRNA (GUANINE(10)-N2)-METHYLTRANSFERASE HOMOLOG"/>
    <property type="match status" value="1"/>
</dbReference>
<reference evidence="6" key="1">
    <citation type="submission" date="2012-04" db="EMBL/GenBank/DDBJ databases">
        <title>Finished genome of Dactylococcopsis salina PCC 8305.</title>
        <authorList>
            <consortium name="US DOE Joint Genome Institute"/>
            <person name="Gugger M."/>
            <person name="Coursin T."/>
            <person name="Rippka R."/>
            <person name="Tandeau De Marsac N."/>
            <person name="Huntemann M."/>
            <person name="Wei C.-L."/>
            <person name="Han J."/>
            <person name="Detter J.C."/>
            <person name="Han C."/>
            <person name="Tapia R."/>
            <person name="Daligault H."/>
            <person name="Chen A."/>
            <person name="Krypides N."/>
            <person name="Mavromatis K."/>
            <person name="Markowitz V."/>
            <person name="Szeto E."/>
            <person name="Ivanova N."/>
            <person name="Ovchinnikova G."/>
            <person name="Pagani I."/>
            <person name="Pati A."/>
            <person name="Goodwin L."/>
            <person name="Peters L."/>
            <person name="Pitluck S."/>
            <person name="Woyke T."/>
            <person name="Kerfeld C."/>
        </authorList>
    </citation>
    <scope>NUCLEOTIDE SEQUENCE [LARGE SCALE GENOMIC DNA]</scope>
    <source>
        <strain evidence="6">PCC 8305</strain>
    </source>
</reference>
<feature type="domain" description="DNA methylase N-4/N-6" evidence="5">
    <location>
        <begin position="64"/>
        <end position="286"/>
    </location>
</feature>
<dbReference type="AlphaFoldDB" id="K9YZK6"/>
<dbReference type="Proteomes" id="UP000010482">
    <property type="component" value="Chromosome"/>
</dbReference>
<comment type="similarity">
    <text evidence="1 4">Belongs to the N(4)/N(6)-methyltransferase family.</text>
</comment>
<dbReference type="PROSITE" id="PS00092">
    <property type="entry name" value="N6_MTASE"/>
    <property type="match status" value="1"/>
</dbReference>
<dbReference type="InterPro" id="IPR002941">
    <property type="entry name" value="DNA_methylase_N4/N6"/>
</dbReference>
<dbReference type="InterPro" id="IPR001091">
    <property type="entry name" value="RM_Methyltransferase"/>
</dbReference>
<dbReference type="KEGG" id="dsl:Dacsa_3209"/>
<dbReference type="STRING" id="13035.Dacsa_3209"/>
<dbReference type="PRINTS" id="PR00508">
    <property type="entry name" value="S21N4MTFRASE"/>
</dbReference>
<dbReference type="GO" id="GO:0032259">
    <property type="term" value="P:methylation"/>
    <property type="evidence" value="ECO:0007669"/>
    <property type="project" value="UniProtKB-KW"/>
</dbReference>
<dbReference type="PATRIC" id="fig|13035.3.peg.3630"/>
<evidence type="ECO:0000256" key="2">
    <source>
        <dbReference type="ARBA" id="ARBA00022603"/>
    </source>
</evidence>
<evidence type="ECO:0000313" key="6">
    <source>
        <dbReference type="EMBL" id="AFZ51730.1"/>
    </source>
</evidence>
<dbReference type="InterPro" id="IPR002052">
    <property type="entry name" value="DNA_methylase_N6_adenine_CS"/>
</dbReference>
<dbReference type="RefSeq" id="WP_015230707.1">
    <property type="nucleotide sequence ID" value="NC_019780.1"/>
</dbReference>
<dbReference type="EMBL" id="CP003944">
    <property type="protein sequence ID" value="AFZ51730.1"/>
    <property type="molecule type" value="Genomic_DNA"/>
</dbReference>
<dbReference type="GO" id="GO:0005737">
    <property type="term" value="C:cytoplasm"/>
    <property type="evidence" value="ECO:0007669"/>
    <property type="project" value="TreeGrafter"/>
</dbReference>
<sequence length="321" mass="37100">MSNHLQEKKKAPRNRTLSCDDREIQFLSKELLSIKDAVSLEDISNKIILGDTFQVLPLLPSKFVDLLILDPPYNLSKNYNGYLFKEKEKANYTSWFETVIHSIKPLLKNNATIYVCSDWKTSLLIAPILIDHFYVQNRITWEREKGRGAKNNWKNNTEDIWFCTVSNDYKFNVDAVKLKRKVIAPYRVNGKPKDWNEEKSGNYRLTHPSNIWSDITVPFWSMPENTDHPTQKPEKLIAKLILASSEEGDFVFDPFLGSGTTAVVASKLDRKFSGIEQNLEYCCWAQKRLNCVSVDSSIQGYADGVFWERNSLNNQFQAKKQ</sequence>
<keyword evidence="7" id="KW-1185">Reference proteome</keyword>
<evidence type="ECO:0000256" key="4">
    <source>
        <dbReference type="RuleBase" id="RU362026"/>
    </source>
</evidence>
<dbReference type="Gene3D" id="3.40.50.150">
    <property type="entry name" value="Vaccinia Virus protein VP39"/>
    <property type="match status" value="1"/>
</dbReference>
<proteinExistence type="inferred from homology"/>
<organism evidence="6 7">
    <name type="scientific">Dactylococcopsis salina (strain PCC 8305)</name>
    <name type="common">Myxobactron salinum</name>
    <dbReference type="NCBI Taxonomy" id="13035"/>
    <lineage>
        <taxon>Bacteria</taxon>
        <taxon>Bacillati</taxon>
        <taxon>Cyanobacteriota</taxon>
        <taxon>Cyanophyceae</taxon>
        <taxon>Nodosilineales</taxon>
        <taxon>Cymatolegaceae</taxon>
        <taxon>Dactylococcopsis</taxon>
    </lineage>
</organism>
<protein>
    <recommendedName>
        <fullName evidence="4">Methyltransferase</fullName>
        <ecNumber evidence="4">2.1.1.-</ecNumber>
    </recommendedName>
</protein>
<name>K9YZK6_DACS8</name>
<dbReference type="PANTHER" id="PTHR13370">
    <property type="entry name" value="RNA METHYLASE-RELATED"/>
    <property type="match status" value="1"/>
</dbReference>
<gene>
    <name evidence="6" type="ORF">Dacsa_3209</name>
</gene>
<keyword evidence="3" id="KW-0808">Transferase</keyword>
<keyword evidence="2 6" id="KW-0489">Methyltransferase</keyword>
<dbReference type="HOGENOM" id="CLU_024927_5_1_3"/>
<evidence type="ECO:0000313" key="7">
    <source>
        <dbReference type="Proteomes" id="UP000010482"/>
    </source>
</evidence>
<dbReference type="SUPFAM" id="SSF53335">
    <property type="entry name" value="S-adenosyl-L-methionine-dependent methyltransferases"/>
    <property type="match status" value="1"/>
</dbReference>